<dbReference type="EMBL" id="CP023067">
    <property type="protein sequence ID" value="ASY64101.1"/>
    <property type="molecule type" value="Genomic_DNA"/>
</dbReference>
<dbReference type="AlphaFoldDB" id="A0A249PDU5"/>
<protein>
    <submittedName>
        <fullName evidence="1">Uncharacterized protein</fullName>
    </submittedName>
</protein>
<keyword evidence="2" id="KW-1185">Reference proteome</keyword>
<organism evidence="1 2">
    <name type="scientific">Sinorhizobium sojae CCBAU 05684</name>
    <dbReference type="NCBI Taxonomy" id="716928"/>
    <lineage>
        <taxon>Bacteria</taxon>
        <taxon>Pseudomonadati</taxon>
        <taxon>Pseudomonadota</taxon>
        <taxon>Alphaproteobacteria</taxon>
        <taxon>Hyphomicrobiales</taxon>
        <taxon>Rhizobiaceae</taxon>
        <taxon>Sinorhizobium/Ensifer group</taxon>
        <taxon>Sinorhizobium</taxon>
    </lineage>
</organism>
<dbReference type="Proteomes" id="UP000217211">
    <property type="component" value="Chromosome"/>
</dbReference>
<accession>A0A249PDU5</accession>
<dbReference type="KEGG" id="esj:SJ05684_c26690"/>
<reference evidence="1 2" key="1">
    <citation type="submission" date="2017-08" db="EMBL/GenBank/DDBJ databases">
        <title>Multipartite genome sequences of Sinorhizobium species nodulating soybeans.</title>
        <authorList>
            <person name="Tian C.F."/>
        </authorList>
    </citation>
    <scope>NUCLEOTIDE SEQUENCE [LARGE SCALE GENOMIC DNA]</scope>
    <source>
        <strain evidence="1 2">CCBAU 05684</strain>
    </source>
</reference>
<proteinExistence type="predicted"/>
<evidence type="ECO:0000313" key="2">
    <source>
        <dbReference type="Proteomes" id="UP000217211"/>
    </source>
</evidence>
<evidence type="ECO:0000313" key="1">
    <source>
        <dbReference type="EMBL" id="ASY64101.1"/>
    </source>
</evidence>
<gene>
    <name evidence="1" type="ORF">SJ05684_c26690</name>
</gene>
<sequence>MMGQLNSVHARHANIGKQEIERLVVEAGEPVGSVTGFNCLVSVESQCPRNE</sequence>
<name>A0A249PDU5_9HYPH</name>